<dbReference type="Gene3D" id="1.20.120.1020">
    <property type="entry name" value="Prion-inhibition and propagation, HeLo domain"/>
    <property type="match status" value="1"/>
</dbReference>
<reference evidence="1" key="2">
    <citation type="journal article" date="2023" name="IMA Fungus">
        <title>Comparative genomic study of the Penicillium genus elucidates a diverse pangenome and 15 lateral gene transfer events.</title>
        <authorList>
            <person name="Petersen C."/>
            <person name="Sorensen T."/>
            <person name="Nielsen M.R."/>
            <person name="Sondergaard T.E."/>
            <person name="Sorensen J.L."/>
            <person name="Fitzpatrick D.A."/>
            <person name="Frisvad J.C."/>
            <person name="Nielsen K.L."/>
        </authorList>
    </citation>
    <scope>NUCLEOTIDE SEQUENCE</scope>
    <source>
        <strain evidence="1">IBT 29677</strain>
    </source>
</reference>
<dbReference type="PANTHER" id="PTHR37542:SF1">
    <property type="entry name" value="PRION-INHIBITION AND PROPAGATION HELO DOMAIN-CONTAINING PROTEIN"/>
    <property type="match status" value="1"/>
</dbReference>
<dbReference type="PANTHER" id="PTHR37542">
    <property type="entry name" value="HELO DOMAIN-CONTAINING PROTEIN-RELATED"/>
    <property type="match status" value="1"/>
</dbReference>
<name>A0A9X0B860_9EURO</name>
<dbReference type="Proteomes" id="UP001147747">
    <property type="component" value="Unassembled WGS sequence"/>
</dbReference>
<gene>
    <name evidence="1" type="ORF">N7509_007265</name>
</gene>
<accession>A0A9X0B860</accession>
<evidence type="ECO:0000313" key="2">
    <source>
        <dbReference type="Proteomes" id="UP001147747"/>
    </source>
</evidence>
<dbReference type="AlphaFoldDB" id="A0A9X0B860"/>
<dbReference type="EMBL" id="JAPZBU010000008">
    <property type="protein sequence ID" value="KAJ5391775.1"/>
    <property type="molecule type" value="Genomic_DNA"/>
</dbReference>
<dbReference type="GeneID" id="81370882"/>
<comment type="caution">
    <text evidence="1">The sequence shown here is derived from an EMBL/GenBank/DDBJ whole genome shotgun (WGS) entry which is preliminary data.</text>
</comment>
<evidence type="ECO:0008006" key="3">
    <source>
        <dbReference type="Google" id="ProtNLM"/>
    </source>
</evidence>
<organism evidence="1 2">
    <name type="scientific">Penicillium cosmopolitanum</name>
    <dbReference type="NCBI Taxonomy" id="1131564"/>
    <lineage>
        <taxon>Eukaryota</taxon>
        <taxon>Fungi</taxon>
        <taxon>Dikarya</taxon>
        <taxon>Ascomycota</taxon>
        <taxon>Pezizomycotina</taxon>
        <taxon>Eurotiomycetes</taxon>
        <taxon>Eurotiomycetidae</taxon>
        <taxon>Eurotiales</taxon>
        <taxon>Aspergillaceae</taxon>
        <taxon>Penicillium</taxon>
    </lineage>
</organism>
<keyword evidence="2" id="KW-1185">Reference proteome</keyword>
<proteinExistence type="predicted"/>
<dbReference type="InterPro" id="IPR038305">
    <property type="entry name" value="HeLo_sf"/>
</dbReference>
<sequence length="472" mass="53774">MDFYGTASTAITQLYQVTVFIQGVISDYKSFDDDRAEIRSKLNTQLATLVFFKRICCHPDHGLILAGKPDDFIASTVNDLLDRMRLALAAYERVAVNYGLGYEEFTIDSVKPKIEESLIKRWKSKAEVIKHKAVDWSLFDKKKLNVMLETYTTLSGNLRDLMQHISQEMLAKLLAEHREGLKGTGLEPVLARRNLAENKAPADYHELAGTITKEGKKTGGFQLGKWSAPEFETTQVVVEYHEYESQLKRDDLEKDEIDALKKPIRNLAWILQNSTFTGTETESLDQPKIYALECLGFIDQPTEEQAVFLYRLPESEGEVGDSLTTLHAFINAVDADSRLLQKPSLNDRFNMAYTLALSLSNVHASCWVHKNIWSKGILLFLETPSGVKAKDLHDHRIKPRSGNKIVSYLSDWGYARSDQQNTDMRSDFEVEPNLYRHPRRQGRPGNNSLVCMIYMRLASCFLKLDYGLRYPA</sequence>
<protein>
    <recommendedName>
        <fullName evidence="3">Protein kinase domain-containing protein</fullName>
    </recommendedName>
</protein>
<evidence type="ECO:0000313" key="1">
    <source>
        <dbReference type="EMBL" id="KAJ5391775.1"/>
    </source>
</evidence>
<dbReference type="OrthoDB" id="1911848at2759"/>
<reference evidence="1" key="1">
    <citation type="submission" date="2022-12" db="EMBL/GenBank/DDBJ databases">
        <authorList>
            <person name="Petersen C."/>
        </authorList>
    </citation>
    <scope>NUCLEOTIDE SEQUENCE</scope>
    <source>
        <strain evidence="1">IBT 29677</strain>
    </source>
</reference>
<dbReference type="RefSeq" id="XP_056487453.1">
    <property type="nucleotide sequence ID" value="XM_056631902.1"/>
</dbReference>